<feature type="compositionally biased region" description="Polar residues" evidence="1">
    <location>
        <begin position="1"/>
        <end position="13"/>
    </location>
</feature>
<reference evidence="2" key="1">
    <citation type="submission" date="2020-03" db="EMBL/GenBank/DDBJ databases">
        <title>Hybrid Assembly of Korean Phytophthora infestans isolates.</title>
        <authorList>
            <person name="Prokchorchik M."/>
            <person name="Lee Y."/>
            <person name="Seo J."/>
            <person name="Cho J.-H."/>
            <person name="Park Y.-E."/>
            <person name="Jang D.-C."/>
            <person name="Im J.-S."/>
            <person name="Choi J.-G."/>
            <person name="Park H.-J."/>
            <person name="Lee G.-B."/>
            <person name="Lee Y.-G."/>
            <person name="Hong S.-Y."/>
            <person name="Cho K."/>
            <person name="Sohn K.H."/>
        </authorList>
    </citation>
    <scope>NUCLEOTIDE SEQUENCE</scope>
    <source>
        <strain evidence="2">KR_2_A2</strain>
    </source>
</reference>
<proteinExistence type="predicted"/>
<sequence length="68" mass="7449">MQTTTLSVRSSKTGAGLMPSTRTNSSMTSLARPPLEYLRKILLYSLLCLIAKTPLRTRVSDSQFSIAS</sequence>
<evidence type="ECO:0000313" key="3">
    <source>
        <dbReference type="Proteomes" id="UP000704712"/>
    </source>
</evidence>
<accession>A0A8S9TSI8</accession>
<feature type="compositionally biased region" description="Polar residues" evidence="1">
    <location>
        <begin position="20"/>
        <end position="29"/>
    </location>
</feature>
<dbReference type="AlphaFoldDB" id="A0A8S9TSI8"/>
<comment type="caution">
    <text evidence="2">The sequence shown here is derived from an EMBL/GenBank/DDBJ whole genome shotgun (WGS) entry which is preliminary data.</text>
</comment>
<evidence type="ECO:0000313" key="2">
    <source>
        <dbReference type="EMBL" id="KAF4130933.1"/>
    </source>
</evidence>
<dbReference type="Proteomes" id="UP000704712">
    <property type="component" value="Unassembled WGS sequence"/>
</dbReference>
<name>A0A8S9TSI8_PHYIN</name>
<gene>
    <name evidence="2" type="ORF">GN958_ATG19938</name>
</gene>
<dbReference type="EMBL" id="JAACNO010002776">
    <property type="protein sequence ID" value="KAF4130933.1"/>
    <property type="molecule type" value="Genomic_DNA"/>
</dbReference>
<evidence type="ECO:0000256" key="1">
    <source>
        <dbReference type="SAM" id="MobiDB-lite"/>
    </source>
</evidence>
<protein>
    <submittedName>
        <fullName evidence="2">Uncharacterized protein</fullName>
    </submittedName>
</protein>
<organism evidence="2 3">
    <name type="scientific">Phytophthora infestans</name>
    <name type="common">Potato late blight agent</name>
    <name type="synonym">Botrytis infestans</name>
    <dbReference type="NCBI Taxonomy" id="4787"/>
    <lineage>
        <taxon>Eukaryota</taxon>
        <taxon>Sar</taxon>
        <taxon>Stramenopiles</taxon>
        <taxon>Oomycota</taxon>
        <taxon>Peronosporomycetes</taxon>
        <taxon>Peronosporales</taxon>
        <taxon>Peronosporaceae</taxon>
        <taxon>Phytophthora</taxon>
    </lineage>
</organism>
<feature type="region of interest" description="Disordered" evidence="1">
    <location>
        <begin position="1"/>
        <end position="29"/>
    </location>
</feature>